<reference evidence="2" key="2">
    <citation type="submission" date="2023-07" db="EMBL/GenBank/DDBJ databases">
        <authorList>
            <consortium name="Lawrence Berkeley National Laboratory"/>
            <person name="Haridas S."/>
            <person name="Hensen N."/>
            <person name="Bonometti L."/>
            <person name="Westerberg I."/>
            <person name="Brannstrom I.O."/>
            <person name="Guillou S."/>
            <person name="Cros-Aarteil S."/>
            <person name="Calhoun S."/>
            <person name="Kuo A."/>
            <person name="Mondo S."/>
            <person name="Pangilinan J."/>
            <person name="Riley R."/>
            <person name="LaButti K."/>
            <person name="Andreopoulos B."/>
            <person name="Lipzen A."/>
            <person name="Chen C."/>
            <person name="Yanf M."/>
            <person name="Daum C."/>
            <person name="Ng V."/>
            <person name="Clum A."/>
            <person name="Steindorff A."/>
            <person name="Ohm R."/>
            <person name="Martin F."/>
            <person name="Silar P."/>
            <person name="Natvig D."/>
            <person name="Lalanne C."/>
            <person name="Gautier V."/>
            <person name="Ament-velasquez S.L."/>
            <person name="Kruys A."/>
            <person name="Hutchinson M.I."/>
            <person name="Powell A.J."/>
            <person name="Barry K."/>
            <person name="Miller A.N."/>
            <person name="Grigoriev I.V."/>
            <person name="Debuchy R."/>
            <person name="Gladieux P."/>
            <person name="Thoren M.H."/>
            <person name="Johannesson H."/>
        </authorList>
    </citation>
    <scope>NUCLEOTIDE SEQUENCE</scope>
    <source>
        <strain evidence="2">FGSC 1904</strain>
    </source>
</reference>
<evidence type="ECO:0000313" key="3">
    <source>
        <dbReference type="Proteomes" id="UP001281003"/>
    </source>
</evidence>
<feature type="compositionally biased region" description="Low complexity" evidence="1">
    <location>
        <begin position="500"/>
        <end position="511"/>
    </location>
</feature>
<protein>
    <submittedName>
        <fullName evidence="2">Uncharacterized protein</fullName>
    </submittedName>
</protein>
<feature type="region of interest" description="Disordered" evidence="1">
    <location>
        <begin position="490"/>
        <end position="511"/>
    </location>
</feature>
<accession>A0AAE0UAH2</accession>
<reference evidence="2" key="1">
    <citation type="journal article" date="2023" name="Mol. Phylogenet. Evol.">
        <title>Genome-scale phylogeny and comparative genomics of the fungal order Sordariales.</title>
        <authorList>
            <person name="Hensen N."/>
            <person name="Bonometti L."/>
            <person name="Westerberg I."/>
            <person name="Brannstrom I.O."/>
            <person name="Guillou S."/>
            <person name="Cros-Aarteil S."/>
            <person name="Calhoun S."/>
            <person name="Haridas S."/>
            <person name="Kuo A."/>
            <person name="Mondo S."/>
            <person name="Pangilinan J."/>
            <person name="Riley R."/>
            <person name="LaButti K."/>
            <person name="Andreopoulos B."/>
            <person name="Lipzen A."/>
            <person name="Chen C."/>
            <person name="Yan M."/>
            <person name="Daum C."/>
            <person name="Ng V."/>
            <person name="Clum A."/>
            <person name="Steindorff A."/>
            <person name="Ohm R.A."/>
            <person name="Martin F."/>
            <person name="Silar P."/>
            <person name="Natvig D.O."/>
            <person name="Lalanne C."/>
            <person name="Gautier V."/>
            <person name="Ament-Velasquez S.L."/>
            <person name="Kruys A."/>
            <person name="Hutchinson M.I."/>
            <person name="Powell A.J."/>
            <person name="Barry K."/>
            <person name="Miller A.N."/>
            <person name="Grigoriev I.V."/>
            <person name="Debuchy R."/>
            <person name="Gladieux P."/>
            <person name="Hiltunen Thoren M."/>
            <person name="Johannesson H."/>
        </authorList>
    </citation>
    <scope>NUCLEOTIDE SEQUENCE</scope>
    <source>
        <strain evidence="2">FGSC 1904</strain>
    </source>
</reference>
<feature type="region of interest" description="Disordered" evidence="1">
    <location>
        <begin position="304"/>
        <end position="355"/>
    </location>
</feature>
<feature type="compositionally biased region" description="Basic and acidic residues" evidence="1">
    <location>
        <begin position="72"/>
        <end position="82"/>
    </location>
</feature>
<feature type="compositionally biased region" description="Basic and acidic residues" evidence="1">
    <location>
        <begin position="34"/>
        <end position="52"/>
    </location>
</feature>
<feature type="compositionally biased region" description="Gly residues" evidence="1">
    <location>
        <begin position="490"/>
        <end position="499"/>
    </location>
</feature>
<name>A0AAE0UAH2_SORBR</name>
<evidence type="ECO:0000313" key="2">
    <source>
        <dbReference type="EMBL" id="KAK3396862.1"/>
    </source>
</evidence>
<organism evidence="2 3">
    <name type="scientific">Sordaria brevicollis</name>
    <dbReference type="NCBI Taxonomy" id="83679"/>
    <lineage>
        <taxon>Eukaryota</taxon>
        <taxon>Fungi</taxon>
        <taxon>Dikarya</taxon>
        <taxon>Ascomycota</taxon>
        <taxon>Pezizomycotina</taxon>
        <taxon>Sordariomycetes</taxon>
        <taxon>Sordariomycetidae</taxon>
        <taxon>Sordariales</taxon>
        <taxon>Sordariaceae</taxon>
        <taxon>Sordaria</taxon>
    </lineage>
</organism>
<gene>
    <name evidence="2" type="ORF">B0T20DRAFT_462122</name>
</gene>
<dbReference type="EMBL" id="JAUTDP010000008">
    <property type="protein sequence ID" value="KAK3396862.1"/>
    <property type="molecule type" value="Genomic_DNA"/>
</dbReference>
<proteinExistence type="predicted"/>
<comment type="caution">
    <text evidence="2">The sequence shown here is derived from an EMBL/GenBank/DDBJ whole genome shotgun (WGS) entry which is preliminary data.</text>
</comment>
<dbReference type="AlphaFoldDB" id="A0AAE0UAH2"/>
<evidence type="ECO:0000256" key="1">
    <source>
        <dbReference type="SAM" id="MobiDB-lite"/>
    </source>
</evidence>
<sequence>MVDSATHTSPPPPSSSRSSPSFHSLFGTSPPSHPNHDDNDHNDAIDGGHDEPSPTQPFSSPGEVSGFNGDGSLRDELTDSLANRDDDNLSAVLDSSDDERHCKINLSDRECVVAWKDAEHVIRHATKLKVDLHVDTGEQRALFVIHAAIYLKGSSHDYQIRLFVYPENIRSIEFERNADPPTAHLEAPPNMHMRLRFLMTQPPSLMIPKDRPLSPKERSRDLLETLKTLAAVQELDLYLNKFPFVPEHREQLSLLPGIFSSTKRCARPKTDFLRSNPQDMYKGRGAVIYETGATAVGPNATWADSASKDVDTTEQVAPAYTKDGSLRSPAQVIITPPDRKRRRTSESRSPSDVGKRILTTLSDLQNRVQRLEKMLADSTRGNDHTPCRYDSEEQEHIIGHLGDKIDNDMIDVRFELEDKLFDETQQLVLEKVEEQQSQLRKEMEEGWLDEIRQEIKKELKAELRRELAAEVKAELFKDMAQAMMRAACGDVGGKSGGIGSSQSTQSTDSTQ</sequence>
<keyword evidence="3" id="KW-1185">Reference proteome</keyword>
<dbReference type="Proteomes" id="UP001281003">
    <property type="component" value="Unassembled WGS sequence"/>
</dbReference>
<feature type="region of interest" description="Disordered" evidence="1">
    <location>
        <begin position="1"/>
        <end position="82"/>
    </location>
</feature>